<evidence type="ECO:0000313" key="1">
    <source>
        <dbReference type="EMBL" id="CAP97037.1"/>
    </source>
</evidence>
<accession>B6HLU2</accession>
<proteinExistence type="predicted"/>
<evidence type="ECO:0000313" key="2">
    <source>
        <dbReference type="Proteomes" id="UP000000724"/>
    </source>
</evidence>
<protein>
    <submittedName>
        <fullName evidence="1">Uncharacterized protein</fullName>
    </submittedName>
</protein>
<organism evidence="1 2">
    <name type="scientific">Penicillium rubens (strain ATCC 28089 / DSM 1075 / NRRL 1951 / Wisconsin 54-1255)</name>
    <name type="common">Penicillium chrysogenum</name>
    <dbReference type="NCBI Taxonomy" id="500485"/>
    <lineage>
        <taxon>Eukaryota</taxon>
        <taxon>Fungi</taxon>
        <taxon>Dikarya</taxon>
        <taxon>Ascomycota</taxon>
        <taxon>Pezizomycotina</taxon>
        <taxon>Eurotiomycetes</taxon>
        <taxon>Eurotiomycetidae</taxon>
        <taxon>Eurotiales</taxon>
        <taxon>Aspergillaceae</taxon>
        <taxon>Penicillium</taxon>
        <taxon>Penicillium chrysogenum species complex</taxon>
    </lineage>
</organism>
<dbReference type="Proteomes" id="UP000000724">
    <property type="component" value="Contig Pc00c21"/>
</dbReference>
<dbReference type="HOGENOM" id="CLU_2171884_0_0_1"/>
<sequence>MPSAETAIDTPSPNGINHSLFERLEIPVGTTLQFPSVPYVTSRKEPDLFIRCRSDILPSFAIECGRSESWTTIARYEPFVGRWQWKYRSGCAFEVETQAPNGTGALPLAN</sequence>
<gene>
    <name evidence="1" type="ORF">Pc21g21400</name>
    <name evidence="1" type="ORF">PCH_Pc21g21400</name>
</gene>
<reference evidence="1 2" key="1">
    <citation type="journal article" date="2008" name="Nat. Biotechnol.">
        <title>Genome sequencing and analysis of the filamentous fungus Penicillium chrysogenum.</title>
        <authorList>
            <person name="van den Berg M.A."/>
            <person name="Albang R."/>
            <person name="Albermann K."/>
            <person name="Badger J.H."/>
            <person name="Daran J.-M."/>
            <person name="Driessen A.J.M."/>
            <person name="Garcia-Estrada C."/>
            <person name="Fedorova N.D."/>
            <person name="Harris D.M."/>
            <person name="Heijne W.H.M."/>
            <person name="Joardar V.S."/>
            <person name="Kiel J.A.K.W."/>
            <person name="Kovalchuk A."/>
            <person name="Martin J.F."/>
            <person name="Nierman W.C."/>
            <person name="Nijland J.G."/>
            <person name="Pronk J.T."/>
            <person name="Roubos J.A."/>
            <person name="van der Klei I.J."/>
            <person name="van Peij N.N.M.E."/>
            <person name="Veenhuis M."/>
            <person name="von Doehren H."/>
            <person name="Wagner C."/>
            <person name="Wortman J.R."/>
            <person name="Bovenberg R.A.L."/>
        </authorList>
    </citation>
    <scope>NUCLEOTIDE SEQUENCE [LARGE SCALE GENOMIC DNA]</scope>
    <source>
        <strain evidence="2">ATCC 28089 / DSM 1075 / NRRL 1951 / Wisconsin 54-1255</strain>
    </source>
</reference>
<name>B6HLU2_PENRW</name>
<dbReference type="OrthoDB" id="4368470at2759"/>
<dbReference type="VEuPathDB" id="FungiDB:PCH_Pc21g21400"/>
<dbReference type="AlphaFoldDB" id="B6HLU2"/>
<keyword evidence="2" id="KW-1185">Reference proteome</keyword>
<dbReference type="EMBL" id="AM920436">
    <property type="protein sequence ID" value="CAP97037.1"/>
    <property type="molecule type" value="Genomic_DNA"/>
</dbReference>